<sequence length="605" mass="64270">MLDQYVTPSPATARAATAAETLLALFAAQVRARPGQIALQHGETALDYRQLDDWSSALAARLNERGVGPGSLVALAADRGVGAVAGVLAVLKAGAGYVGLDPSIPARRQRRIVEETRPDAVLAEPGLDQFPTLDAPRVPLIRTDDTPSPGAPEVAPSPAGDPDRLFHVVYTSGTTGDPKGVRISCRSVLNRLEWMWREYPFPEGSVLAVQKALSLVASPWELLGGLLAGVPSVVLPREEVLDPQLFAQAVQRHRITHLFLTPHLINGLLDGTERIDGADGSGGAAEHRPVLVTSGADALPVATVLRFRTAFPGTLLLNLYGMTETASNIAAYDTSALAEDAQRVPVGRPVAGAVISVRDRLSRPLPPGVTGEVWVSGTPLALGYVGGHDSDRFVTDTDGSVRYRTGDRGRVLTSGDLEITGRTDNQVKIRGYRVELEEIEATLRKSPAVSDAGVLVLGAADDPQLIGCVTAVQEADPAALRAFLRDRLPDYMLPARIVVVPSLPTAGNGKVDRAALATLAERAAEGVREQFEAADDTEQAVADLWQQLLGAAPASREDNFFDCGGHSLLAIRLANRLERDFQRGITLRQVLESPTLAGLIALCRA</sequence>
<dbReference type="InterPro" id="IPR000873">
    <property type="entry name" value="AMP-dep_synth/lig_dom"/>
</dbReference>
<accession>A0AB39PA94</accession>
<organism evidence="4">
    <name type="scientific">Streptomyces sp. R21</name>
    <dbReference type="NCBI Taxonomy" id="3238627"/>
    <lineage>
        <taxon>Bacteria</taxon>
        <taxon>Bacillati</taxon>
        <taxon>Actinomycetota</taxon>
        <taxon>Actinomycetes</taxon>
        <taxon>Kitasatosporales</taxon>
        <taxon>Streptomycetaceae</taxon>
        <taxon>Streptomyces</taxon>
    </lineage>
</organism>
<dbReference type="GO" id="GO:0017000">
    <property type="term" value="P:antibiotic biosynthetic process"/>
    <property type="evidence" value="ECO:0007669"/>
    <property type="project" value="UniProtKB-ARBA"/>
</dbReference>
<dbReference type="Pfam" id="PF00501">
    <property type="entry name" value="AMP-binding"/>
    <property type="match status" value="1"/>
</dbReference>
<dbReference type="PANTHER" id="PTHR45527">
    <property type="entry name" value="NONRIBOSOMAL PEPTIDE SYNTHETASE"/>
    <property type="match status" value="1"/>
</dbReference>
<dbReference type="RefSeq" id="WP_369233941.1">
    <property type="nucleotide sequence ID" value="NZ_CP163435.1"/>
</dbReference>
<dbReference type="Gene3D" id="1.10.1200.10">
    <property type="entry name" value="ACP-like"/>
    <property type="match status" value="1"/>
</dbReference>
<dbReference type="InterPro" id="IPR036736">
    <property type="entry name" value="ACP-like_sf"/>
</dbReference>
<dbReference type="CDD" id="cd05930">
    <property type="entry name" value="A_NRPS"/>
    <property type="match status" value="1"/>
</dbReference>
<keyword evidence="1" id="KW-0596">Phosphopantetheine</keyword>
<gene>
    <name evidence="4" type="ORF">AB5J56_19120</name>
</gene>
<dbReference type="NCBIfam" id="TIGR01733">
    <property type="entry name" value="AA-adenyl-dom"/>
    <property type="match status" value="1"/>
</dbReference>
<dbReference type="Gene3D" id="3.30.300.30">
    <property type="match status" value="1"/>
</dbReference>
<dbReference type="InterPro" id="IPR006162">
    <property type="entry name" value="Ppantetheine_attach_site"/>
</dbReference>
<dbReference type="GO" id="GO:0005737">
    <property type="term" value="C:cytoplasm"/>
    <property type="evidence" value="ECO:0007669"/>
    <property type="project" value="TreeGrafter"/>
</dbReference>
<dbReference type="InterPro" id="IPR020806">
    <property type="entry name" value="PKS_PP-bd"/>
</dbReference>
<dbReference type="GO" id="GO:0043041">
    <property type="term" value="P:amino acid activation for nonribosomal peptide biosynthetic process"/>
    <property type="evidence" value="ECO:0007669"/>
    <property type="project" value="TreeGrafter"/>
</dbReference>
<dbReference type="Pfam" id="PF13193">
    <property type="entry name" value="AMP-binding_C"/>
    <property type="match status" value="1"/>
</dbReference>
<dbReference type="InterPro" id="IPR009081">
    <property type="entry name" value="PP-bd_ACP"/>
</dbReference>
<dbReference type="EMBL" id="CP163435">
    <property type="protein sequence ID" value="XDQ26688.1"/>
    <property type="molecule type" value="Genomic_DNA"/>
</dbReference>
<dbReference type="SUPFAM" id="SSF47336">
    <property type="entry name" value="ACP-like"/>
    <property type="match status" value="1"/>
</dbReference>
<feature type="domain" description="Carrier" evidence="3">
    <location>
        <begin position="532"/>
        <end position="605"/>
    </location>
</feature>
<proteinExistence type="predicted"/>
<evidence type="ECO:0000256" key="2">
    <source>
        <dbReference type="ARBA" id="ARBA00022553"/>
    </source>
</evidence>
<dbReference type="Gene3D" id="3.40.50.12780">
    <property type="entry name" value="N-terminal domain of ligase-like"/>
    <property type="match status" value="1"/>
</dbReference>
<dbReference type="GO" id="GO:0031177">
    <property type="term" value="F:phosphopantetheine binding"/>
    <property type="evidence" value="ECO:0007669"/>
    <property type="project" value="InterPro"/>
</dbReference>
<dbReference type="InterPro" id="IPR025110">
    <property type="entry name" value="AMP-bd_C"/>
</dbReference>
<keyword evidence="2" id="KW-0597">Phosphoprotein</keyword>
<dbReference type="AlphaFoldDB" id="A0AB39PA94"/>
<dbReference type="SMART" id="SM00823">
    <property type="entry name" value="PKS_PP"/>
    <property type="match status" value="1"/>
</dbReference>
<evidence type="ECO:0000259" key="3">
    <source>
        <dbReference type="PROSITE" id="PS50075"/>
    </source>
</evidence>
<dbReference type="GO" id="GO:0044550">
    <property type="term" value="P:secondary metabolite biosynthetic process"/>
    <property type="evidence" value="ECO:0007669"/>
    <property type="project" value="TreeGrafter"/>
</dbReference>
<dbReference type="PANTHER" id="PTHR45527:SF1">
    <property type="entry name" value="FATTY ACID SYNTHASE"/>
    <property type="match status" value="1"/>
</dbReference>
<dbReference type="Pfam" id="PF00550">
    <property type="entry name" value="PP-binding"/>
    <property type="match status" value="1"/>
</dbReference>
<dbReference type="PROSITE" id="PS00455">
    <property type="entry name" value="AMP_BINDING"/>
    <property type="match status" value="1"/>
</dbReference>
<protein>
    <submittedName>
        <fullName evidence="4">Amino acid adenylation domain-containing protein</fullName>
    </submittedName>
</protein>
<name>A0AB39PA94_9ACTN</name>
<evidence type="ECO:0000313" key="4">
    <source>
        <dbReference type="EMBL" id="XDQ26688.1"/>
    </source>
</evidence>
<dbReference type="PROSITE" id="PS00012">
    <property type="entry name" value="PHOSPHOPANTETHEINE"/>
    <property type="match status" value="1"/>
</dbReference>
<reference evidence="4" key="1">
    <citation type="submission" date="2024-07" db="EMBL/GenBank/DDBJ databases">
        <authorList>
            <person name="Yu S.T."/>
        </authorList>
    </citation>
    <scope>NUCLEOTIDE SEQUENCE</scope>
    <source>
        <strain evidence="4">R21</strain>
    </source>
</reference>
<dbReference type="InterPro" id="IPR045851">
    <property type="entry name" value="AMP-bd_C_sf"/>
</dbReference>
<dbReference type="InterPro" id="IPR020845">
    <property type="entry name" value="AMP-binding_CS"/>
</dbReference>
<evidence type="ECO:0000256" key="1">
    <source>
        <dbReference type="ARBA" id="ARBA00022450"/>
    </source>
</evidence>
<dbReference type="PROSITE" id="PS50075">
    <property type="entry name" value="CARRIER"/>
    <property type="match status" value="1"/>
</dbReference>
<dbReference type="InterPro" id="IPR010071">
    <property type="entry name" value="AA_adenyl_dom"/>
</dbReference>
<dbReference type="SUPFAM" id="SSF56801">
    <property type="entry name" value="Acetyl-CoA synthetase-like"/>
    <property type="match status" value="1"/>
</dbReference>
<dbReference type="InterPro" id="IPR042099">
    <property type="entry name" value="ANL_N_sf"/>
</dbReference>